<name>A0A9W4U3Z7_9PLEO</name>
<reference evidence="2" key="1">
    <citation type="submission" date="2023-01" db="EMBL/GenBank/DDBJ databases">
        <authorList>
            <person name="Van Ghelder C."/>
            <person name="Rancurel C."/>
        </authorList>
    </citation>
    <scope>NUCLEOTIDE SEQUENCE</scope>
    <source>
        <strain evidence="2">CNCM I-4278</strain>
    </source>
</reference>
<feature type="compositionally biased region" description="Polar residues" evidence="1">
    <location>
        <begin position="71"/>
        <end position="86"/>
    </location>
</feature>
<protein>
    <submittedName>
        <fullName evidence="2">Uncharacterized protein</fullName>
    </submittedName>
</protein>
<evidence type="ECO:0000313" key="2">
    <source>
        <dbReference type="EMBL" id="CAI6245710.1"/>
    </source>
</evidence>
<feature type="compositionally biased region" description="Low complexity" evidence="1">
    <location>
        <begin position="31"/>
        <end position="65"/>
    </location>
</feature>
<dbReference type="OrthoDB" id="4588567at2759"/>
<evidence type="ECO:0000256" key="1">
    <source>
        <dbReference type="SAM" id="MobiDB-lite"/>
    </source>
</evidence>
<dbReference type="AlphaFoldDB" id="A0A9W4U3Z7"/>
<dbReference type="EMBL" id="CAOQHR010000001">
    <property type="protein sequence ID" value="CAI6245710.1"/>
    <property type="molecule type" value="Genomic_DNA"/>
</dbReference>
<sequence>MAPRQNRFSSPSFTPIRNTTTSLRRLRTAFSPSRSATPSNSTPSRSASPDSTSSSSMSPLTYRSSDAFPASRTSSPADSHRSTGSSIRDILRLRRQPSVLEVELEEERCLFGNEVGQCLEPRLSLGERNGGVEVGIFEVLSQGRI</sequence>
<feature type="region of interest" description="Disordered" evidence="1">
    <location>
        <begin position="1"/>
        <end position="92"/>
    </location>
</feature>
<feature type="compositionally biased region" description="Polar residues" evidence="1">
    <location>
        <begin position="1"/>
        <end position="16"/>
    </location>
</feature>
<accession>A0A9W4U3Z7</accession>
<evidence type="ECO:0000313" key="3">
    <source>
        <dbReference type="Proteomes" id="UP001152607"/>
    </source>
</evidence>
<gene>
    <name evidence="2" type="ORF">PDIGIT_LOCUS764</name>
</gene>
<proteinExistence type="predicted"/>
<organism evidence="2 3">
    <name type="scientific">Periconia digitata</name>
    <dbReference type="NCBI Taxonomy" id="1303443"/>
    <lineage>
        <taxon>Eukaryota</taxon>
        <taxon>Fungi</taxon>
        <taxon>Dikarya</taxon>
        <taxon>Ascomycota</taxon>
        <taxon>Pezizomycotina</taxon>
        <taxon>Dothideomycetes</taxon>
        <taxon>Pleosporomycetidae</taxon>
        <taxon>Pleosporales</taxon>
        <taxon>Massarineae</taxon>
        <taxon>Periconiaceae</taxon>
        <taxon>Periconia</taxon>
    </lineage>
</organism>
<comment type="caution">
    <text evidence="2">The sequence shown here is derived from an EMBL/GenBank/DDBJ whole genome shotgun (WGS) entry which is preliminary data.</text>
</comment>
<keyword evidence="3" id="KW-1185">Reference proteome</keyword>
<dbReference type="Proteomes" id="UP001152607">
    <property type="component" value="Unassembled WGS sequence"/>
</dbReference>